<sequence>MRESHTEACIIGYKKLAVLRKTLRGAVTAQTLLAFAFAAEQFSSGGVLFGAAIASIALSAGAATFLSLGSRERLAGLRAARYLSAFLLLLCIWDVYSAAASGKSVFGPGNAALRLPGLPAATAIKITQGISTVLRIALGAAALVSSTRLAAFLKEKGAAGAQKKA</sequence>
<protein>
    <submittedName>
        <fullName evidence="2">Uncharacterized protein</fullName>
    </submittedName>
</protein>
<dbReference type="Proteomes" id="UP000028924">
    <property type="component" value="Unassembled WGS sequence"/>
</dbReference>
<keyword evidence="1" id="KW-0812">Transmembrane</keyword>
<feature type="transmembrane region" description="Helical" evidence="1">
    <location>
        <begin position="45"/>
        <end position="68"/>
    </location>
</feature>
<proteinExistence type="predicted"/>
<evidence type="ECO:0000313" key="2">
    <source>
        <dbReference type="EMBL" id="KFM23997.1"/>
    </source>
</evidence>
<gene>
    <name evidence="2" type="ORF">F751_4022</name>
</gene>
<accession>A0A087SE43</accession>
<dbReference type="KEGG" id="apro:F751_4022"/>
<name>A0A087SE43_AUXPR</name>
<evidence type="ECO:0000313" key="3">
    <source>
        <dbReference type="Proteomes" id="UP000028924"/>
    </source>
</evidence>
<keyword evidence="3" id="KW-1185">Reference proteome</keyword>
<dbReference type="AlphaFoldDB" id="A0A087SE43"/>
<feature type="transmembrane region" description="Helical" evidence="1">
    <location>
        <begin position="80"/>
        <end position="100"/>
    </location>
</feature>
<evidence type="ECO:0000256" key="1">
    <source>
        <dbReference type="SAM" id="Phobius"/>
    </source>
</evidence>
<keyword evidence="1" id="KW-1133">Transmembrane helix</keyword>
<organism evidence="2 3">
    <name type="scientific">Auxenochlorella protothecoides</name>
    <name type="common">Green microalga</name>
    <name type="synonym">Chlorella protothecoides</name>
    <dbReference type="NCBI Taxonomy" id="3075"/>
    <lineage>
        <taxon>Eukaryota</taxon>
        <taxon>Viridiplantae</taxon>
        <taxon>Chlorophyta</taxon>
        <taxon>core chlorophytes</taxon>
        <taxon>Trebouxiophyceae</taxon>
        <taxon>Chlorellales</taxon>
        <taxon>Chlorellaceae</taxon>
        <taxon>Auxenochlorella</taxon>
    </lineage>
</organism>
<reference evidence="2 3" key="1">
    <citation type="journal article" date="2014" name="BMC Genomics">
        <title>Oil accumulation mechanisms of the oleaginous microalga Chlorella protothecoides revealed through its genome, transcriptomes, and proteomes.</title>
        <authorList>
            <person name="Gao C."/>
            <person name="Wang Y."/>
            <person name="Shen Y."/>
            <person name="Yan D."/>
            <person name="He X."/>
            <person name="Dai J."/>
            <person name="Wu Q."/>
        </authorList>
    </citation>
    <scope>NUCLEOTIDE SEQUENCE [LARGE SCALE GENOMIC DNA]</scope>
    <source>
        <strain evidence="2 3">0710</strain>
    </source>
</reference>
<dbReference type="RefSeq" id="XP_011396875.1">
    <property type="nucleotide sequence ID" value="XM_011398573.1"/>
</dbReference>
<keyword evidence="1" id="KW-0472">Membrane</keyword>
<dbReference type="GeneID" id="23615413"/>
<feature type="transmembrane region" description="Helical" evidence="1">
    <location>
        <begin position="21"/>
        <end position="39"/>
    </location>
</feature>
<dbReference type="EMBL" id="KL662103">
    <property type="protein sequence ID" value="KFM23997.1"/>
    <property type="molecule type" value="Genomic_DNA"/>
</dbReference>